<evidence type="ECO:0000313" key="2">
    <source>
        <dbReference type="Proteomes" id="UP000269665"/>
    </source>
</evidence>
<sequence length="79" mass="9015">MLHVSPDRALGTLKDWYLSLDLSNHIKDPVSDLDIMLSDIKDVIGKNKLEELLNDPDFLSVNKKTPRVKEAFDFAMDND</sequence>
<comment type="caution">
    <text evidence="1">The sequence shown here is derived from an EMBL/GenBank/DDBJ whole genome shotgun (WGS) entry which is preliminary data.</text>
</comment>
<proteinExistence type="predicted"/>
<dbReference type="EMBL" id="PSZG01000001">
    <property type="protein sequence ID" value="RKO79117.1"/>
    <property type="molecule type" value="Genomic_DNA"/>
</dbReference>
<protein>
    <submittedName>
        <fullName evidence="1">Uncharacterized protein</fullName>
    </submittedName>
</protein>
<organism evidence="1 2">
    <name type="scientific">Pectobacterium parmentieri</name>
    <dbReference type="NCBI Taxonomy" id="1905730"/>
    <lineage>
        <taxon>Bacteria</taxon>
        <taxon>Pseudomonadati</taxon>
        <taxon>Pseudomonadota</taxon>
        <taxon>Gammaproteobacteria</taxon>
        <taxon>Enterobacterales</taxon>
        <taxon>Pectobacteriaceae</taxon>
        <taxon>Pectobacterium</taxon>
    </lineage>
</organism>
<dbReference type="Proteomes" id="UP000269665">
    <property type="component" value="Unassembled WGS sequence"/>
</dbReference>
<name>A0A8B3FJ04_PECPM</name>
<dbReference type="OrthoDB" id="6445483at2"/>
<accession>A0A8B3FJ04</accession>
<dbReference type="AlphaFoldDB" id="A0A8B3FJ04"/>
<evidence type="ECO:0000313" key="1">
    <source>
        <dbReference type="EMBL" id="RKO79117.1"/>
    </source>
</evidence>
<reference evidence="1 2" key="1">
    <citation type="journal article" date="2018" name="BMC Genomics">
        <title>High genomic variability in the plant pathogenic bacterium Pectobacterium parmentieri deciphered from de novo assembled complete genomes.</title>
        <authorList>
            <person name="Zoledowska S."/>
            <person name="Motyka-Pomagruk A."/>
            <person name="Sledz W."/>
            <person name="Mengoni A."/>
            <person name="Lojkowska E."/>
        </authorList>
    </citation>
    <scope>NUCLEOTIDE SEQUENCE [LARGE SCALE GENOMIC DNA]</scope>
    <source>
        <strain evidence="1 2">IFB5626</strain>
    </source>
</reference>
<gene>
    <name evidence="1" type="ORF">C5E00_06475</name>
</gene>
<dbReference type="KEGG" id="ppar:A8F97_06525"/>